<evidence type="ECO:0000256" key="2">
    <source>
        <dbReference type="ARBA" id="ARBA00004123"/>
    </source>
</evidence>
<dbReference type="GO" id="GO:0061015">
    <property type="term" value="P:snRNA import into nucleus"/>
    <property type="evidence" value="ECO:0007669"/>
    <property type="project" value="InterPro"/>
</dbReference>
<dbReference type="InterPro" id="IPR017336">
    <property type="entry name" value="Snurportin-1"/>
</dbReference>
<keyword evidence="8" id="KW-0694">RNA-binding</keyword>
<feature type="region of interest" description="Disordered" evidence="12">
    <location>
        <begin position="1"/>
        <end position="52"/>
    </location>
</feature>
<dbReference type="PANTHER" id="PTHR13403">
    <property type="entry name" value="SNURPORTIN1 RNUT1 PROTEIN RNA, U TRANSPORTER 1"/>
    <property type="match status" value="1"/>
</dbReference>
<evidence type="ECO:0000256" key="7">
    <source>
        <dbReference type="ARBA" id="ARBA00022490"/>
    </source>
</evidence>
<keyword evidence="6 11" id="KW-0813">Transport</keyword>
<dbReference type="PROSITE" id="PS51214">
    <property type="entry name" value="IBB"/>
    <property type="match status" value="1"/>
</dbReference>
<dbReference type="CDD" id="cd09232">
    <property type="entry name" value="Snurportin-1_C"/>
    <property type="match status" value="1"/>
</dbReference>
<evidence type="ECO:0000256" key="6">
    <source>
        <dbReference type="ARBA" id="ARBA00022448"/>
    </source>
</evidence>
<comment type="caution">
    <text evidence="14">The sequence shown here is derived from an EMBL/GenBank/DDBJ whole genome shotgun (WGS) entry which is preliminary data.</text>
</comment>
<feature type="domain" description="IBB" evidence="13">
    <location>
        <begin position="11"/>
        <end position="73"/>
    </location>
</feature>
<dbReference type="GO" id="GO:0003723">
    <property type="term" value="F:RNA binding"/>
    <property type="evidence" value="ECO:0007669"/>
    <property type="project" value="UniProtKB-KW"/>
</dbReference>
<evidence type="ECO:0000256" key="3">
    <source>
        <dbReference type="ARBA" id="ARBA00004496"/>
    </source>
</evidence>
<keyword evidence="7" id="KW-0963">Cytoplasm</keyword>
<evidence type="ECO:0000256" key="11">
    <source>
        <dbReference type="PROSITE-ProRule" id="PRU00561"/>
    </source>
</evidence>
<evidence type="ECO:0000313" key="15">
    <source>
        <dbReference type="Proteomes" id="UP001374579"/>
    </source>
</evidence>
<evidence type="ECO:0000256" key="5">
    <source>
        <dbReference type="ARBA" id="ARBA00016034"/>
    </source>
</evidence>
<feature type="compositionally biased region" description="Basic and acidic residues" evidence="12">
    <location>
        <begin position="310"/>
        <end position="325"/>
    </location>
</feature>
<dbReference type="Pfam" id="PF11538">
    <property type="entry name" value="Snurportin1"/>
    <property type="match status" value="1"/>
</dbReference>
<dbReference type="Proteomes" id="UP001374579">
    <property type="component" value="Unassembled WGS sequence"/>
</dbReference>
<dbReference type="PANTHER" id="PTHR13403:SF6">
    <property type="entry name" value="SNURPORTIN-1"/>
    <property type="match status" value="1"/>
</dbReference>
<gene>
    <name evidence="14" type="ORF">V1264_002020</name>
</gene>
<evidence type="ECO:0000313" key="14">
    <source>
        <dbReference type="EMBL" id="KAK7116316.1"/>
    </source>
</evidence>
<dbReference type="InterPro" id="IPR002652">
    <property type="entry name" value="Importin-a_IBB"/>
</dbReference>
<evidence type="ECO:0000259" key="13">
    <source>
        <dbReference type="PROSITE" id="PS51214"/>
    </source>
</evidence>
<evidence type="ECO:0000256" key="4">
    <source>
        <dbReference type="ARBA" id="ARBA00007540"/>
    </source>
</evidence>
<organism evidence="14 15">
    <name type="scientific">Littorina saxatilis</name>
    <dbReference type="NCBI Taxonomy" id="31220"/>
    <lineage>
        <taxon>Eukaryota</taxon>
        <taxon>Metazoa</taxon>
        <taxon>Spiralia</taxon>
        <taxon>Lophotrochozoa</taxon>
        <taxon>Mollusca</taxon>
        <taxon>Gastropoda</taxon>
        <taxon>Caenogastropoda</taxon>
        <taxon>Littorinimorpha</taxon>
        <taxon>Littorinoidea</taxon>
        <taxon>Littorinidae</taxon>
        <taxon>Littorina</taxon>
    </lineage>
</organism>
<evidence type="ECO:0000256" key="9">
    <source>
        <dbReference type="ARBA" id="ARBA00023242"/>
    </source>
</evidence>
<sequence length="400" mass="45406">MDDLAAALAGSFEISSDPNKVSAPHPRFAQFKSKSSKSDQNNRRRELLENQKKNRFDFLNHVRKLTEDDWKNEEEEEEEEEGMDVDGKIKRPGRFYKDQLMLSEWLVEVPPDLAEEWLMVLCPVGRRTLVVTNKFSTKAYSKGGHFIRSFPSHLPGGKRRQSQSKNCTVLDCVYNELEKTFYVLDLMCWNGHSIYETETEFRFFWLHDKFQEIPELGETSKTNPLKFVPLPSFPCTPESITNAVTSANFEIDGLLFYHKRTHYLFGSSPLVVWLKPYMLPEILNIQVPDQQMTHRPEAYTTYADHLQAVGDDKTKDTSTTKRDYKAYGQTRLPRRKGKARDQEMADASLEDGGEGQGEGLDDSVDKNSSGVVDHDSAASGSDAHGGGGDMESEAGSNPQR</sequence>
<feature type="region of interest" description="Disordered" evidence="12">
    <location>
        <begin position="310"/>
        <end position="400"/>
    </location>
</feature>
<evidence type="ECO:0000256" key="12">
    <source>
        <dbReference type="SAM" id="MobiDB-lite"/>
    </source>
</evidence>
<dbReference type="GO" id="GO:0006606">
    <property type="term" value="P:protein import into nucleus"/>
    <property type="evidence" value="ECO:0007669"/>
    <property type="project" value="InterPro"/>
</dbReference>
<feature type="compositionally biased region" description="Basic and acidic residues" evidence="12">
    <location>
        <begin position="36"/>
        <end position="52"/>
    </location>
</feature>
<dbReference type="Pfam" id="PF21974">
    <property type="entry name" value="SPN1_m3Gcap_bd"/>
    <property type="match status" value="1"/>
</dbReference>
<dbReference type="SUPFAM" id="SSF56091">
    <property type="entry name" value="DNA ligase/mRNA capping enzyme, catalytic domain"/>
    <property type="match status" value="1"/>
</dbReference>
<evidence type="ECO:0000256" key="8">
    <source>
        <dbReference type="ARBA" id="ARBA00022884"/>
    </source>
</evidence>
<comment type="similarity">
    <text evidence="4">Belongs to the snurportin family.</text>
</comment>
<keyword evidence="9" id="KW-0539">Nucleus</keyword>
<dbReference type="GO" id="GO:0061608">
    <property type="term" value="F:nuclear import signal receptor activity"/>
    <property type="evidence" value="ECO:0007669"/>
    <property type="project" value="InterPro"/>
</dbReference>
<dbReference type="GO" id="GO:0005737">
    <property type="term" value="C:cytoplasm"/>
    <property type="evidence" value="ECO:0007669"/>
    <property type="project" value="UniProtKB-SubCell"/>
</dbReference>
<proteinExistence type="inferred from homology"/>
<protein>
    <recommendedName>
        <fullName evidence="5">Snurportin-1</fullName>
    </recommendedName>
    <alternativeName>
        <fullName evidence="10">RNA U transporter 1</fullName>
    </alternativeName>
</protein>
<keyword evidence="15" id="KW-1185">Reference proteome</keyword>
<dbReference type="InterPro" id="IPR024721">
    <property type="entry name" value="Snurportin-1_N"/>
</dbReference>
<name>A0AAN9C2P2_9CAEN</name>
<dbReference type="EMBL" id="JBAMIC010000001">
    <property type="protein sequence ID" value="KAK7116316.1"/>
    <property type="molecule type" value="Genomic_DNA"/>
</dbReference>
<comment type="function">
    <text evidence="1">Functions as an U snRNP-specific nuclear import adapter. Involved in the trimethylguanosine (m3G)-cap-dependent nuclear import of U snRNPs. Binds specifically to the terminal m3G-cap U snRNAs.</text>
</comment>
<evidence type="ECO:0000256" key="10">
    <source>
        <dbReference type="ARBA" id="ARBA00031454"/>
    </source>
</evidence>
<evidence type="ECO:0000256" key="1">
    <source>
        <dbReference type="ARBA" id="ARBA00003975"/>
    </source>
</evidence>
<accession>A0AAN9C2P2</accession>
<dbReference type="GO" id="GO:0005634">
    <property type="term" value="C:nucleus"/>
    <property type="evidence" value="ECO:0007669"/>
    <property type="project" value="UniProtKB-SubCell"/>
</dbReference>
<dbReference type="Gene3D" id="3.30.470.30">
    <property type="entry name" value="DNA ligase/mRNA capping enzyme"/>
    <property type="match status" value="1"/>
</dbReference>
<dbReference type="InterPro" id="IPR047857">
    <property type="entry name" value="Snurportin1_C"/>
</dbReference>
<reference evidence="14 15" key="1">
    <citation type="submission" date="2024-02" db="EMBL/GenBank/DDBJ databases">
        <title>Chromosome-scale genome assembly of the rough periwinkle Littorina saxatilis.</title>
        <authorList>
            <person name="De Jode A."/>
            <person name="Faria R."/>
            <person name="Formenti G."/>
            <person name="Sims Y."/>
            <person name="Smith T.P."/>
            <person name="Tracey A."/>
            <person name="Wood J.M.D."/>
            <person name="Zagrodzka Z.B."/>
            <person name="Johannesson K."/>
            <person name="Butlin R.K."/>
            <person name="Leder E.H."/>
        </authorList>
    </citation>
    <scope>NUCLEOTIDE SEQUENCE [LARGE SCALE GENOMIC DNA]</scope>
    <source>
        <strain evidence="14">Snail1</strain>
        <tissue evidence="14">Muscle</tissue>
    </source>
</reference>
<dbReference type="AlphaFoldDB" id="A0AAN9C2P2"/>
<comment type="subcellular location">
    <subcellularLocation>
        <location evidence="3">Cytoplasm</location>
    </subcellularLocation>
    <subcellularLocation>
        <location evidence="2">Nucleus</location>
    </subcellularLocation>
</comment>